<evidence type="ECO:0000256" key="4">
    <source>
        <dbReference type="ARBA" id="ARBA00006463"/>
    </source>
</evidence>
<dbReference type="Proteomes" id="UP001058003">
    <property type="component" value="Chromosome"/>
</dbReference>
<evidence type="ECO:0000313" key="12">
    <source>
        <dbReference type="EMBL" id="UWZ52595.1"/>
    </source>
</evidence>
<evidence type="ECO:0000256" key="7">
    <source>
        <dbReference type="ARBA" id="ARBA00022729"/>
    </source>
</evidence>
<comment type="catalytic activity">
    <reaction evidence="1 10">
        <text>Eliminative cleavage of (1-&gt;4)-alpha-D-galacturonan to give oligosaccharides with 4-deoxy-alpha-D-galact-4-enuronosyl groups at their non-reducing ends.</text>
        <dbReference type="EC" id="4.2.2.2"/>
    </reaction>
</comment>
<comment type="function">
    <text evidence="10">Catalyzes the depolymerization of both polygalacturonate and pectins of methyl esterification degree from 22 to 89%, with an endo mode of action. In contrast to the majority of pectate lyases, displays high activity on highly methylated pectins.</text>
</comment>
<feature type="compositionally biased region" description="Basic residues" evidence="11">
    <location>
        <begin position="1"/>
        <end position="12"/>
    </location>
</feature>
<dbReference type="GO" id="GO:0030570">
    <property type="term" value="F:pectate lyase activity"/>
    <property type="evidence" value="ECO:0007669"/>
    <property type="project" value="UniProtKB-UniRule"/>
</dbReference>
<dbReference type="SUPFAM" id="SSF51126">
    <property type="entry name" value="Pectin lyase-like"/>
    <property type="match status" value="1"/>
</dbReference>
<feature type="region of interest" description="Disordered" evidence="11">
    <location>
        <begin position="39"/>
        <end position="85"/>
    </location>
</feature>
<dbReference type="InterPro" id="IPR011050">
    <property type="entry name" value="Pectin_lyase_fold/virulence"/>
</dbReference>
<dbReference type="PANTHER" id="PTHR33407:SF9">
    <property type="entry name" value="PECTATE LYASE F-RELATED"/>
    <property type="match status" value="1"/>
</dbReference>
<comment type="subcellular location">
    <subcellularLocation>
        <location evidence="3 10">Secreted</location>
    </subcellularLocation>
</comment>
<feature type="region of interest" description="Disordered" evidence="11">
    <location>
        <begin position="1"/>
        <end position="26"/>
    </location>
</feature>
<accession>A0A9Q9IE15</accession>
<evidence type="ECO:0000256" key="3">
    <source>
        <dbReference type="ARBA" id="ARBA00004613"/>
    </source>
</evidence>
<dbReference type="RefSeq" id="WP_260709544.1">
    <property type="nucleotide sequence ID" value="NZ_CP073767.1"/>
</dbReference>
<sequence>MALPRSVRRRRWPILAAGVAGTGRAGVQTSYASASFDDVTVSDAAGPGPTTPVPTVSDTPPASSSPPPGSGWPTKSGDAPVNNGTIQVSGTLDGGMKRYCCIGDGGQGESQDPVFELANGATIKNVIIGAPAGDGIHCLGTCTIQNVWWEDVGEDAATFLGTSGGTSYVIGGGARSASDKVFQHNGNGTVNISGFSVENAGKLYRACGNCTNSYQRHVVIDNVRVQSTKVVAGINTNWGDTARFTRVTVIGDSSHSTVICDKYKGVPKGSEPTHIGSGPDSTNCLYDPGTDITWA</sequence>
<reference evidence="12" key="1">
    <citation type="submission" date="2021-04" db="EMBL/GenBank/DDBJ databases">
        <title>Dactylosporangium aurantiacum NRRL B-8018 full assembly.</title>
        <authorList>
            <person name="Hartkoorn R.C."/>
            <person name="Beaudoing E."/>
            <person name="Hot D."/>
        </authorList>
    </citation>
    <scope>NUCLEOTIDE SEQUENCE</scope>
    <source>
        <strain evidence="12">NRRL B-8018</strain>
    </source>
</reference>
<dbReference type="KEGG" id="daur:Daura_39085"/>
<dbReference type="EC" id="4.2.2.2" evidence="5 10"/>
<keyword evidence="6 10" id="KW-0964">Secreted</keyword>
<evidence type="ECO:0000256" key="5">
    <source>
        <dbReference type="ARBA" id="ARBA00012272"/>
    </source>
</evidence>
<dbReference type="Gene3D" id="2.160.20.10">
    <property type="entry name" value="Single-stranded right-handed beta-helix, Pectin lyase-like"/>
    <property type="match status" value="1"/>
</dbReference>
<dbReference type="GO" id="GO:0045490">
    <property type="term" value="P:pectin catabolic process"/>
    <property type="evidence" value="ECO:0007669"/>
    <property type="project" value="TreeGrafter"/>
</dbReference>
<name>A0A9Q9IE15_9ACTN</name>
<keyword evidence="13" id="KW-1185">Reference proteome</keyword>
<evidence type="ECO:0000256" key="2">
    <source>
        <dbReference type="ARBA" id="ARBA00001913"/>
    </source>
</evidence>
<proteinExistence type="inferred from homology"/>
<evidence type="ECO:0000256" key="6">
    <source>
        <dbReference type="ARBA" id="ARBA00022525"/>
    </source>
</evidence>
<comment type="cofactor">
    <cofactor evidence="2 10">
        <name>Ca(2+)</name>
        <dbReference type="ChEBI" id="CHEBI:29108"/>
    </cofactor>
</comment>
<feature type="compositionally biased region" description="Low complexity" evidence="11">
    <location>
        <begin position="53"/>
        <end position="62"/>
    </location>
</feature>
<evidence type="ECO:0000313" key="13">
    <source>
        <dbReference type="Proteomes" id="UP001058003"/>
    </source>
</evidence>
<evidence type="ECO:0000256" key="1">
    <source>
        <dbReference type="ARBA" id="ARBA00000695"/>
    </source>
</evidence>
<keyword evidence="7" id="KW-0732">Signal</keyword>
<dbReference type="InterPro" id="IPR004898">
    <property type="entry name" value="Pectate_lyase_PlyH/PlyE-like"/>
</dbReference>
<keyword evidence="8 10" id="KW-0106">Calcium</keyword>
<comment type="similarity">
    <text evidence="4 10">Belongs to the polysaccharide lyase 3 family.</text>
</comment>
<dbReference type="InterPro" id="IPR012334">
    <property type="entry name" value="Pectin_lyas_fold"/>
</dbReference>
<dbReference type="Pfam" id="PF03211">
    <property type="entry name" value="Pectate_lyase"/>
    <property type="match status" value="1"/>
</dbReference>
<organism evidence="12 13">
    <name type="scientific">Dactylosporangium aurantiacum</name>
    <dbReference type="NCBI Taxonomy" id="35754"/>
    <lineage>
        <taxon>Bacteria</taxon>
        <taxon>Bacillati</taxon>
        <taxon>Actinomycetota</taxon>
        <taxon>Actinomycetes</taxon>
        <taxon>Micromonosporales</taxon>
        <taxon>Micromonosporaceae</taxon>
        <taxon>Dactylosporangium</taxon>
    </lineage>
</organism>
<protein>
    <recommendedName>
        <fullName evidence="5 10">Pectate lyase</fullName>
        <ecNumber evidence="5 10">4.2.2.2</ecNumber>
    </recommendedName>
</protein>
<keyword evidence="9 10" id="KW-0456">Lyase</keyword>
<evidence type="ECO:0000256" key="11">
    <source>
        <dbReference type="SAM" id="MobiDB-lite"/>
    </source>
</evidence>
<evidence type="ECO:0000256" key="10">
    <source>
        <dbReference type="RuleBase" id="RU367009"/>
    </source>
</evidence>
<dbReference type="GO" id="GO:0005576">
    <property type="term" value="C:extracellular region"/>
    <property type="evidence" value="ECO:0007669"/>
    <property type="project" value="UniProtKB-SubCell"/>
</dbReference>
<evidence type="ECO:0000256" key="8">
    <source>
        <dbReference type="ARBA" id="ARBA00022837"/>
    </source>
</evidence>
<dbReference type="PANTHER" id="PTHR33407">
    <property type="entry name" value="PECTATE LYASE F-RELATED"/>
    <property type="match status" value="1"/>
</dbReference>
<dbReference type="AlphaFoldDB" id="A0A9Q9IE15"/>
<gene>
    <name evidence="12" type="ORF">Daura_39085</name>
</gene>
<dbReference type="EMBL" id="CP073767">
    <property type="protein sequence ID" value="UWZ52595.1"/>
    <property type="molecule type" value="Genomic_DNA"/>
</dbReference>
<evidence type="ECO:0000256" key="9">
    <source>
        <dbReference type="ARBA" id="ARBA00023239"/>
    </source>
</evidence>